<name>A0A0A8Z8X4_ARUDO</name>
<dbReference type="AlphaFoldDB" id="A0A0A8Z8X4"/>
<feature type="transmembrane region" description="Helical" evidence="1">
    <location>
        <begin position="12"/>
        <end position="32"/>
    </location>
</feature>
<keyword evidence="1" id="KW-1133">Transmembrane helix</keyword>
<evidence type="ECO:0000256" key="1">
    <source>
        <dbReference type="SAM" id="Phobius"/>
    </source>
</evidence>
<keyword evidence="1" id="KW-0812">Transmembrane</keyword>
<reference evidence="2" key="2">
    <citation type="journal article" date="2015" name="Data Brief">
        <title>Shoot transcriptome of the giant reed, Arundo donax.</title>
        <authorList>
            <person name="Barrero R.A."/>
            <person name="Guerrero F.D."/>
            <person name="Moolhuijzen P."/>
            <person name="Goolsby J.A."/>
            <person name="Tidwell J."/>
            <person name="Bellgard S.E."/>
            <person name="Bellgard M.I."/>
        </authorList>
    </citation>
    <scope>NUCLEOTIDE SEQUENCE</scope>
    <source>
        <tissue evidence="2">Shoot tissue taken approximately 20 cm above the soil surface</tissue>
    </source>
</reference>
<organism evidence="2">
    <name type="scientific">Arundo donax</name>
    <name type="common">Giant reed</name>
    <name type="synonym">Donax arundinaceus</name>
    <dbReference type="NCBI Taxonomy" id="35708"/>
    <lineage>
        <taxon>Eukaryota</taxon>
        <taxon>Viridiplantae</taxon>
        <taxon>Streptophyta</taxon>
        <taxon>Embryophyta</taxon>
        <taxon>Tracheophyta</taxon>
        <taxon>Spermatophyta</taxon>
        <taxon>Magnoliopsida</taxon>
        <taxon>Liliopsida</taxon>
        <taxon>Poales</taxon>
        <taxon>Poaceae</taxon>
        <taxon>PACMAD clade</taxon>
        <taxon>Arundinoideae</taxon>
        <taxon>Arundineae</taxon>
        <taxon>Arundo</taxon>
    </lineage>
</organism>
<reference evidence="2" key="1">
    <citation type="submission" date="2014-09" db="EMBL/GenBank/DDBJ databases">
        <authorList>
            <person name="Magalhaes I.L.F."/>
            <person name="Oliveira U."/>
            <person name="Santos F.R."/>
            <person name="Vidigal T.H.D.A."/>
            <person name="Brescovit A.D."/>
            <person name="Santos A.J."/>
        </authorList>
    </citation>
    <scope>NUCLEOTIDE SEQUENCE</scope>
    <source>
        <tissue evidence="2">Shoot tissue taken approximately 20 cm above the soil surface</tissue>
    </source>
</reference>
<sequence length="50" mass="5887">MFVPCIAFEIQGIWLGFSSCVRGLVYSMYCIWTRRTSPWRQHGILGFDRT</sequence>
<proteinExistence type="predicted"/>
<keyword evidence="1" id="KW-0472">Membrane</keyword>
<protein>
    <submittedName>
        <fullName evidence="2">Uncharacterized protein</fullName>
    </submittedName>
</protein>
<dbReference type="EMBL" id="GBRH01264720">
    <property type="protein sequence ID" value="JAD33175.1"/>
    <property type="molecule type" value="Transcribed_RNA"/>
</dbReference>
<evidence type="ECO:0000313" key="2">
    <source>
        <dbReference type="EMBL" id="JAD33175.1"/>
    </source>
</evidence>
<accession>A0A0A8Z8X4</accession>